<organism evidence="7 8">
    <name type="scientific">Oryzias melastigma</name>
    <name type="common">Marine medaka</name>
    <dbReference type="NCBI Taxonomy" id="30732"/>
    <lineage>
        <taxon>Eukaryota</taxon>
        <taxon>Metazoa</taxon>
        <taxon>Chordata</taxon>
        <taxon>Craniata</taxon>
        <taxon>Vertebrata</taxon>
        <taxon>Euteleostomi</taxon>
        <taxon>Actinopterygii</taxon>
        <taxon>Neopterygii</taxon>
        <taxon>Teleostei</taxon>
        <taxon>Neoteleostei</taxon>
        <taxon>Acanthomorphata</taxon>
        <taxon>Ovalentaria</taxon>
        <taxon>Atherinomorphae</taxon>
        <taxon>Beloniformes</taxon>
        <taxon>Adrianichthyidae</taxon>
        <taxon>Oryziinae</taxon>
        <taxon>Oryzias</taxon>
    </lineage>
</organism>
<evidence type="ECO:0000256" key="2">
    <source>
        <dbReference type="ARBA" id="ARBA00022553"/>
    </source>
</evidence>
<dbReference type="CDD" id="cd00176">
    <property type="entry name" value="SPEC"/>
    <property type="match status" value="1"/>
</dbReference>
<feature type="region of interest" description="Disordered" evidence="6">
    <location>
        <begin position="308"/>
        <end position="376"/>
    </location>
</feature>
<dbReference type="InterPro" id="IPR018159">
    <property type="entry name" value="Spectrin/alpha-actinin"/>
</dbReference>
<proteinExistence type="predicted"/>
<evidence type="ECO:0008006" key="9">
    <source>
        <dbReference type="Google" id="ProtNLM"/>
    </source>
</evidence>
<dbReference type="Proteomes" id="UP000261560">
    <property type="component" value="Unplaced"/>
</dbReference>
<evidence type="ECO:0000256" key="6">
    <source>
        <dbReference type="SAM" id="MobiDB-lite"/>
    </source>
</evidence>
<evidence type="ECO:0000256" key="1">
    <source>
        <dbReference type="ARBA" id="ARBA00004126"/>
    </source>
</evidence>
<dbReference type="InterPro" id="IPR002017">
    <property type="entry name" value="Spectrin_repeat"/>
</dbReference>
<evidence type="ECO:0000256" key="3">
    <source>
        <dbReference type="ARBA" id="ARBA00022737"/>
    </source>
</evidence>
<dbReference type="Pfam" id="PF00435">
    <property type="entry name" value="Spectrin"/>
    <property type="match status" value="1"/>
</dbReference>
<keyword evidence="5" id="KW-0539">Nucleus</keyword>
<dbReference type="FunFam" id="1.20.58.60:FF:000126">
    <property type="entry name" value="Spectrin repeat containing, nuclear envelope 1a"/>
    <property type="match status" value="1"/>
</dbReference>
<dbReference type="OMA" id="NERWDRT"/>
<dbReference type="PANTHER" id="PTHR14514:SF3">
    <property type="entry name" value="NESPRIN-1"/>
    <property type="match status" value="1"/>
</dbReference>
<keyword evidence="8" id="KW-1185">Reference proteome</keyword>
<sequence>PALESSFSGRLLHPRCMRLLGECRGSIDAAKRMGSELQEEEEVLSGLVDPSSSESQASGVIERWELLQAQDLSKERSSRQQQQLTSDLGSVCSWLEEAEEELQQQRGRGVTTDMQTIQLHIRKLKELQKAYDKRKPIVLSINLCSPDLLHPDLQESRQLQARLKDLNQHWDQLGVSLDEWRSSLQEALLQCQDFHETSHGLLLWLENIDRRRNQLLPIDPAQDADALLERHTSLTQIRQELLESQLKVSALQDMALQLLLHPHASDCSEAKEKVHVIGNRLKVLLKEVTRDLRELAKALDMSSSQQDLSSWSSADDLDTSGSLSPASGRSTPSRQRSVTEHASHLLYGARRRSSPSSHLPAPQTVSPPHPDCPLPETSISAPPHVVFWFPLDFWTEALSLFHPPLLFIANSSGATVVRHSRERV</sequence>
<keyword evidence="2" id="KW-0597">Phosphoprotein</keyword>
<name>A0A3B3BGK1_ORYME</name>
<dbReference type="AlphaFoldDB" id="A0A3B3BGK1"/>
<keyword evidence="3" id="KW-0677">Repeat</keyword>
<accession>A0A3B3BGK1</accession>
<keyword evidence="4" id="KW-0472">Membrane</keyword>
<dbReference type="PANTHER" id="PTHR14514">
    <property type="entry name" value="PKA ANCHORING PROTEIN"/>
    <property type="match status" value="1"/>
</dbReference>
<dbReference type="Ensembl" id="ENSOMET00000009328.1">
    <property type="protein sequence ID" value="ENSOMEP00000004332.1"/>
    <property type="gene ID" value="ENSOMEG00000005278.1"/>
</dbReference>
<dbReference type="PaxDb" id="30732-ENSOMEP00000004332"/>
<evidence type="ECO:0000313" key="8">
    <source>
        <dbReference type="Proteomes" id="UP000261560"/>
    </source>
</evidence>
<dbReference type="STRING" id="30732.ENSOMEP00000004332"/>
<evidence type="ECO:0000256" key="4">
    <source>
        <dbReference type="ARBA" id="ARBA00023136"/>
    </source>
</evidence>
<dbReference type="GeneTree" id="ENSGT00940000154481"/>
<dbReference type="SMART" id="SM00150">
    <property type="entry name" value="SPEC"/>
    <property type="match status" value="2"/>
</dbReference>
<protein>
    <recommendedName>
        <fullName evidence="9">KASH domain-containing protein</fullName>
    </recommendedName>
</protein>
<dbReference type="SUPFAM" id="SSF46966">
    <property type="entry name" value="Spectrin repeat"/>
    <property type="match status" value="2"/>
</dbReference>
<dbReference type="Gene3D" id="1.20.58.60">
    <property type="match status" value="2"/>
</dbReference>
<reference evidence="7" key="1">
    <citation type="submission" date="2025-08" db="UniProtKB">
        <authorList>
            <consortium name="Ensembl"/>
        </authorList>
    </citation>
    <scope>IDENTIFICATION</scope>
</reference>
<dbReference type="GO" id="GO:0031965">
    <property type="term" value="C:nuclear membrane"/>
    <property type="evidence" value="ECO:0007669"/>
    <property type="project" value="UniProtKB-SubCell"/>
</dbReference>
<comment type="subcellular location">
    <subcellularLocation>
        <location evidence="1">Nucleus membrane</location>
    </subcellularLocation>
</comment>
<evidence type="ECO:0000313" key="7">
    <source>
        <dbReference type="Ensembl" id="ENSOMEP00000004332.1"/>
    </source>
</evidence>
<evidence type="ECO:0000256" key="5">
    <source>
        <dbReference type="ARBA" id="ARBA00023242"/>
    </source>
</evidence>
<reference evidence="7" key="2">
    <citation type="submission" date="2025-09" db="UniProtKB">
        <authorList>
            <consortium name="Ensembl"/>
        </authorList>
    </citation>
    <scope>IDENTIFICATION</scope>
</reference>
<feature type="compositionally biased region" description="Polar residues" evidence="6">
    <location>
        <begin position="321"/>
        <end position="336"/>
    </location>
</feature>